<gene>
    <name evidence="3" type="ORF">F5147DRAFT_686502</name>
</gene>
<keyword evidence="2" id="KW-1133">Transmembrane helix</keyword>
<keyword evidence="2" id="KW-0472">Membrane</keyword>
<dbReference type="AlphaFoldDB" id="A0A9P7FB91"/>
<feature type="compositionally biased region" description="Polar residues" evidence="1">
    <location>
        <begin position="106"/>
        <end position="117"/>
    </location>
</feature>
<feature type="transmembrane region" description="Helical" evidence="2">
    <location>
        <begin position="209"/>
        <end position="234"/>
    </location>
</feature>
<evidence type="ECO:0000256" key="1">
    <source>
        <dbReference type="SAM" id="MobiDB-lite"/>
    </source>
</evidence>
<name>A0A9P7FB91_9AGAM</name>
<feature type="compositionally biased region" description="Basic residues" evidence="1">
    <location>
        <begin position="45"/>
        <end position="55"/>
    </location>
</feature>
<comment type="caution">
    <text evidence="3">The sequence shown here is derived from an EMBL/GenBank/DDBJ whole genome shotgun (WGS) entry which is preliminary data.</text>
</comment>
<accession>A0A9P7FB91</accession>
<dbReference type="GeneID" id="64699020"/>
<keyword evidence="2" id="KW-0812">Transmembrane</keyword>
<feature type="compositionally biased region" description="Polar residues" evidence="1">
    <location>
        <begin position="72"/>
        <end position="85"/>
    </location>
</feature>
<feature type="transmembrane region" description="Helical" evidence="2">
    <location>
        <begin position="240"/>
        <end position="258"/>
    </location>
</feature>
<feature type="region of interest" description="Disordered" evidence="1">
    <location>
        <begin position="27"/>
        <end position="117"/>
    </location>
</feature>
<proteinExistence type="predicted"/>
<dbReference type="OrthoDB" id="2576477at2759"/>
<dbReference type="Proteomes" id="UP000823399">
    <property type="component" value="Unassembled WGS sequence"/>
</dbReference>
<reference evidence="3" key="1">
    <citation type="journal article" date="2020" name="New Phytol.">
        <title>Comparative genomics reveals dynamic genome evolution in host specialist ectomycorrhizal fungi.</title>
        <authorList>
            <person name="Lofgren L.A."/>
            <person name="Nguyen N.H."/>
            <person name="Vilgalys R."/>
            <person name="Ruytinx J."/>
            <person name="Liao H.L."/>
            <person name="Branco S."/>
            <person name="Kuo A."/>
            <person name="LaButti K."/>
            <person name="Lipzen A."/>
            <person name="Andreopoulos W."/>
            <person name="Pangilinan J."/>
            <person name="Riley R."/>
            <person name="Hundley H."/>
            <person name="Na H."/>
            <person name="Barry K."/>
            <person name="Grigoriev I.V."/>
            <person name="Stajich J.E."/>
            <person name="Kennedy P.G."/>
        </authorList>
    </citation>
    <scope>NUCLEOTIDE SEQUENCE</scope>
    <source>
        <strain evidence="3">FC423</strain>
    </source>
</reference>
<protein>
    <submittedName>
        <fullName evidence="3">Uncharacterized protein</fullName>
    </submittedName>
</protein>
<dbReference type="EMBL" id="JABBWM010000018">
    <property type="protein sequence ID" value="KAG2111143.1"/>
    <property type="molecule type" value="Genomic_DNA"/>
</dbReference>
<feature type="transmembrane region" description="Helical" evidence="2">
    <location>
        <begin position="341"/>
        <end position="365"/>
    </location>
</feature>
<organism evidence="3 4">
    <name type="scientific">Suillus discolor</name>
    <dbReference type="NCBI Taxonomy" id="1912936"/>
    <lineage>
        <taxon>Eukaryota</taxon>
        <taxon>Fungi</taxon>
        <taxon>Dikarya</taxon>
        <taxon>Basidiomycota</taxon>
        <taxon>Agaricomycotina</taxon>
        <taxon>Agaricomycetes</taxon>
        <taxon>Agaricomycetidae</taxon>
        <taxon>Boletales</taxon>
        <taxon>Suillineae</taxon>
        <taxon>Suillaceae</taxon>
        <taxon>Suillus</taxon>
    </lineage>
</organism>
<sequence length="388" mass="43455">MAQGMSAEESCNRAGIRNIVPPVFNQAAAVYDPPPPYPSQERRSRATRHSRRHRLPAPLSPQPPPDLDPTSGYISPQLSVSTRSFPRTEDATEQTPLLGDFLPGSAQRSSGRQRTYSQSSTIVSSNSFAPSLAQTVLSLLHSDPDIESDVDIYEAIGDDRDYPYAHDGHPRRQQRPGALTESQFGSSHRRSPFSRRFWSRYFRPMTRRAYHAAVFHLVVLNFPYALLAWVYLFVFTLTGTTLLIALPLGALLCFLNLLGARVFARGELGLQTTFHGPLAYPLPYPPLPIFQRVRPPQLSDVESGSPYHESSFYKNTIAMFTDWTSYQALFYFLVIKPSITLFLTIPLLVVVPVSYVLVFPAPMVLRIVRKLGIWQANVAVEGLYLAVS</sequence>
<feature type="region of interest" description="Disordered" evidence="1">
    <location>
        <begin position="164"/>
        <end position="190"/>
    </location>
</feature>
<evidence type="ECO:0000313" key="4">
    <source>
        <dbReference type="Proteomes" id="UP000823399"/>
    </source>
</evidence>
<evidence type="ECO:0000313" key="3">
    <source>
        <dbReference type="EMBL" id="KAG2111143.1"/>
    </source>
</evidence>
<evidence type="ECO:0000256" key="2">
    <source>
        <dbReference type="SAM" id="Phobius"/>
    </source>
</evidence>
<feature type="compositionally biased region" description="Pro residues" evidence="1">
    <location>
        <begin position="58"/>
        <end position="67"/>
    </location>
</feature>
<dbReference type="RefSeq" id="XP_041294502.1">
    <property type="nucleotide sequence ID" value="XM_041436761.1"/>
</dbReference>
<keyword evidence="4" id="KW-1185">Reference proteome</keyword>